<evidence type="ECO:0000256" key="4">
    <source>
        <dbReference type="ARBA" id="ARBA00023008"/>
    </source>
</evidence>
<keyword evidence="6" id="KW-1133">Transmembrane helix</keyword>
<keyword evidence="10" id="KW-1185">Reference proteome</keyword>
<dbReference type="GO" id="GO:0042597">
    <property type="term" value="C:periplasmic space"/>
    <property type="evidence" value="ECO:0007669"/>
    <property type="project" value="InterPro"/>
</dbReference>
<evidence type="ECO:0000313" key="10">
    <source>
        <dbReference type="Proteomes" id="UP000262939"/>
    </source>
</evidence>
<dbReference type="GO" id="GO:0046688">
    <property type="term" value="P:response to copper ion"/>
    <property type="evidence" value="ECO:0007669"/>
    <property type="project" value="InterPro"/>
</dbReference>
<feature type="compositionally biased region" description="Basic and acidic residues" evidence="5">
    <location>
        <begin position="123"/>
        <end position="150"/>
    </location>
</feature>
<keyword evidence="3 7" id="KW-0732">Signal</keyword>
<dbReference type="InterPro" id="IPR007348">
    <property type="entry name" value="CopC_dom"/>
</dbReference>
<reference evidence="9 10" key="1">
    <citation type="submission" date="2018-08" db="EMBL/GenBank/DDBJ databases">
        <title>Bacillus chawlae sp. nov., Bacillus glennii sp. nov., and Bacillus saganii sp. nov. Isolated from the Vehicle Assembly Building at Kennedy Space Center where the Viking Spacecraft were Assembled.</title>
        <authorList>
            <person name="Seuylemezian A."/>
            <person name="Vaishampayan P."/>
        </authorList>
    </citation>
    <scope>NUCLEOTIDE SEQUENCE [LARGE SCALE GENOMIC DNA]</scope>
    <source>
        <strain evidence="9 10">V44-8</strain>
    </source>
</reference>
<dbReference type="Pfam" id="PF04234">
    <property type="entry name" value="CopC"/>
    <property type="match status" value="1"/>
</dbReference>
<dbReference type="InterPro" id="IPR014756">
    <property type="entry name" value="Ig_E-set"/>
</dbReference>
<evidence type="ECO:0000256" key="5">
    <source>
        <dbReference type="SAM" id="MobiDB-lite"/>
    </source>
</evidence>
<dbReference type="GO" id="GO:0006825">
    <property type="term" value="P:copper ion transport"/>
    <property type="evidence" value="ECO:0007669"/>
    <property type="project" value="InterPro"/>
</dbReference>
<proteinExistence type="predicted"/>
<dbReference type="GO" id="GO:0030313">
    <property type="term" value="C:cell envelope"/>
    <property type="evidence" value="ECO:0007669"/>
    <property type="project" value="UniProtKB-SubCell"/>
</dbReference>
<evidence type="ECO:0000256" key="3">
    <source>
        <dbReference type="ARBA" id="ARBA00022729"/>
    </source>
</evidence>
<evidence type="ECO:0000256" key="2">
    <source>
        <dbReference type="ARBA" id="ARBA00022723"/>
    </source>
</evidence>
<dbReference type="InterPro" id="IPR014755">
    <property type="entry name" value="Cu-Rt/internalin_Ig-like"/>
</dbReference>
<dbReference type="GO" id="GO:0005886">
    <property type="term" value="C:plasma membrane"/>
    <property type="evidence" value="ECO:0007669"/>
    <property type="project" value="TreeGrafter"/>
</dbReference>
<feature type="region of interest" description="Disordered" evidence="5">
    <location>
        <begin position="116"/>
        <end position="155"/>
    </location>
</feature>
<dbReference type="Proteomes" id="UP000262939">
    <property type="component" value="Unassembled WGS sequence"/>
</dbReference>
<comment type="caution">
    <text evidence="9">The sequence shown here is derived from an EMBL/GenBank/DDBJ whole genome shotgun (WGS) entry which is preliminary data.</text>
</comment>
<dbReference type="InterPro" id="IPR032694">
    <property type="entry name" value="CopC/D"/>
</dbReference>
<evidence type="ECO:0000259" key="8">
    <source>
        <dbReference type="Pfam" id="PF04234"/>
    </source>
</evidence>
<dbReference type="Gene3D" id="2.60.40.1220">
    <property type="match status" value="1"/>
</dbReference>
<comment type="subcellular location">
    <subcellularLocation>
        <location evidence="1">Cell envelope</location>
    </subcellularLocation>
</comment>
<feature type="domain" description="CopC" evidence="8">
    <location>
        <begin position="22"/>
        <end position="113"/>
    </location>
</feature>
<organism evidence="9 10">
    <name type="scientific">Peribacillus glennii</name>
    <dbReference type="NCBI Taxonomy" id="2303991"/>
    <lineage>
        <taxon>Bacteria</taxon>
        <taxon>Bacillati</taxon>
        <taxon>Bacillota</taxon>
        <taxon>Bacilli</taxon>
        <taxon>Bacillales</taxon>
        <taxon>Bacillaceae</taxon>
        <taxon>Peribacillus</taxon>
    </lineage>
</organism>
<feature type="chain" id="PRO_5016820205" evidence="7">
    <location>
        <begin position="22"/>
        <end position="185"/>
    </location>
</feature>
<dbReference type="SUPFAM" id="SSF81296">
    <property type="entry name" value="E set domains"/>
    <property type="match status" value="1"/>
</dbReference>
<dbReference type="EMBL" id="QVTD01000011">
    <property type="protein sequence ID" value="RFU62031.1"/>
    <property type="molecule type" value="Genomic_DNA"/>
</dbReference>
<accession>A0A372L9U4</accession>
<evidence type="ECO:0000313" key="9">
    <source>
        <dbReference type="EMBL" id="RFU62031.1"/>
    </source>
</evidence>
<dbReference type="PANTHER" id="PTHR34820">
    <property type="entry name" value="INNER MEMBRANE PROTEIN YEBZ"/>
    <property type="match status" value="1"/>
</dbReference>
<dbReference type="RefSeq" id="WP_117323490.1">
    <property type="nucleotide sequence ID" value="NZ_QVTD01000011.1"/>
</dbReference>
<keyword evidence="6" id="KW-0472">Membrane</keyword>
<evidence type="ECO:0000256" key="6">
    <source>
        <dbReference type="SAM" id="Phobius"/>
    </source>
</evidence>
<feature type="transmembrane region" description="Helical" evidence="6">
    <location>
        <begin position="161"/>
        <end position="181"/>
    </location>
</feature>
<evidence type="ECO:0000256" key="7">
    <source>
        <dbReference type="SAM" id="SignalP"/>
    </source>
</evidence>
<feature type="signal peptide" evidence="7">
    <location>
        <begin position="1"/>
        <end position="21"/>
    </location>
</feature>
<dbReference type="GO" id="GO:0005507">
    <property type="term" value="F:copper ion binding"/>
    <property type="evidence" value="ECO:0007669"/>
    <property type="project" value="InterPro"/>
</dbReference>
<keyword evidence="6" id="KW-0812">Transmembrane</keyword>
<evidence type="ECO:0000256" key="1">
    <source>
        <dbReference type="ARBA" id="ARBA00004196"/>
    </source>
</evidence>
<dbReference type="AlphaFoldDB" id="A0A372L9U4"/>
<dbReference type="PANTHER" id="PTHR34820:SF4">
    <property type="entry name" value="INNER MEMBRANE PROTEIN YEBZ"/>
    <property type="match status" value="1"/>
</dbReference>
<dbReference type="OrthoDB" id="2353937at2"/>
<keyword evidence="4" id="KW-0186">Copper</keyword>
<name>A0A372L9U4_9BACI</name>
<protein>
    <submittedName>
        <fullName evidence="9">Copper resistance protein CopC</fullName>
    </submittedName>
</protein>
<gene>
    <name evidence="9" type="ORF">D0466_15695</name>
</gene>
<sequence length="185" mass="20613">MLKKLVLLLMFILLVPNITSAHTGLSSSSPKEGQAVTEDLKEITLTYETKIEKLSSMKLKKAGTEIPLRQTKVLDNQMIGILSEPLSNGPYVIEWKIVGADGHPITGKVSFKVQLENNEVDDQEKTDKQSKSEETEERQPDVKEHEKSAPVKESNNSRNTLITVITSILVLVLLAGLLLLLRKKR</sequence>
<keyword evidence="2" id="KW-0479">Metal-binding</keyword>